<organism evidence="1">
    <name type="scientific">Spodoptera frugiperda</name>
    <name type="common">Fall armyworm</name>
    <dbReference type="NCBI Taxonomy" id="7108"/>
    <lineage>
        <taxon>Eukaryota</taxon>
        <taxon>Metazoa</taxon>
        <taxon>Ecdysozoa</taxon>
        <taxon>Arthropoda</taxon>
        <taxon>Hexapoda</taxon>
        <taxon>Insecta</taxon>
        <taxon>Pterygota</taxon>
        <taxon>Neoptera</taxon>
        <taxon>Endopterygota</taxon>
        <taxon>Lepidoptera</taxon>
        <taxon>Glossata</taxon>
        <taxon>Ditrysia</taxon>
        <taxon>Noctuoidea</taxon>
        <taxon>Noctuidae</taxon>
        <taxon>Amphipyrinae</taxon>
        <taxon>Spodoptera</taxon>
    </lineage>
</organism>
<sequence length="135" mass="15002">MTQLRLEVKARQLAAMERVAGSIPARNNSMCDPQIVVPGLSIISPLDSYRDNRVTTSLDARAVPRNLNDANSLALSSPPKQVLNYQSSQYYSEVRKPKVCRLKPLHFHEVPRFSAQAHSLSTNAQSTNRLMALSV</sequence>
<name>A0A2H1W1X9_SPOFR</name>
<protein>
    <submittedName>
        <fullName evidence="1">SFRICE_036772</fullName>
    </submittedName>
</protein>
<accession>A0A2H1W1X9</accession>
<dbReference type="AlphaFoldDB" id="A0A2H1W1X9"/>
<evidence type="ECO:0000313" key="1">
    <source>
        <dbReference type="EMBL" id="SOQ47091.1"/>
    </source>
</evidence>
<gene>
    <name evidence="1" type="ORF">SFRICE_036772</name>
</gene>
<reference evidence="1" key="1">
    <citation type="submission" date="2016-07" db="EMBL/GenBank/DDBJ databases">
        <authorList>
            <person name="Bretaudeau A."/>
        </authorList>
    </citation>
    <scope>NUCLEOTIDE SEQUENCE</scope>
    <source>
        <strain evidence="1">Rice</strain>
        <tissue evidence="1">Whole body</tissue>
    </source>
</reference>
<dbReference type="EMBL" id="ODYU01005819">
    <property type="protein sequence ID" value="SOQ47091.1"/>
    <property type="molecule type" value="Genomic_DNA"/>
</dbReference>
<proteinExistence type="predicted"/>